<reference evidence="2 3" key="1">
    <citation type="submission" date="2018-12" db="EMBL/GenBank/DDBJ databases">
        <title>Complete genome of Litorilituus sediminis.</title>
        <authorList>
            <person name="Liu A."/>
            <person name="Rong J."/>
        </authorList>
    </citation>
    <scope>NUCLEOTIDE SEQUENCE [LARGE SCALE GENOMIC DNA]</scope>
    <source>
        <strain evidence="2 3">JCM 17549</strain>
    </source>
</reference>
<protein>
    <recommendedName>
        <fullName evidence="4">TPM domain-containing protein</fullName>
    </recommendedName>
</protein>
<dbReference type="EMBL" id="CP034759">
    <property type="protein sequence ID" value="QBG34548.1"/>
    <property type="molecule type" value="Genomic_DNA"/>
</dbReference>
<feature type="chain" id="PRO_5020933849" description="TPM domain-containing protein" evidence="1">
    <location>
        <begin position="24"/>
        <end position="138"/>
    </location>
</feature>
<evidence type="ECO:0000313" key="2">
    <source>
        <dbReference type="EMBL" id="QBG34548.1"/>
    </source>
</evidence>
<keyword evidence="3" id="KW-1185">Reference proteome</keyword>
<dbReference type="KEGG" id="lsd:EMK97_01720"/>
<evidence type="ECO:0000313" key="3">
    <source>
        <dbReference type="Proteomes" id="UP000290244"/>
    </source>
</evidence>
<accession>A0A4P6P1V6</accession>
<proteinExistence type="predicted"/>
<name>A0A4P6P1V6_9GAMM</name>
<evidence type="ECO:0000256" key="1">
    <source>
        <dbReference type="SAM" id="SignalP"/>
    </source>
</evidence>
<keyword evidence="1" id="KW-0732">Signal</keyword>
<dbReference type="RefSeq" id="WP_130598862.1">
    <property type="nucleotide sequence ID" value="NZ_CP034759.1"/>
</dbReference>
<dbReference type="AlphaFoldDB" id="A0A4P6P1V6"/>
<gene>
    <name evidence="2" type="ORF">EMK97_01720</name>
</gene>
<evidence type="ECO:0008006" key="4">
    <source>
        <dbReference type="Google" id="ProtNLM"/>
    </source>
</evidence>
<sequence>MKKPLIIRIFLFALILLPSISSAGLLNENTIRNKVIEEYVEDVLLLNNTISGDDITFCASRFNTFEYCTNMFPEAKYVLDTDKKIAVVVAIDSEGNKRKSPISKIERIFFNLIFERYDAITASVLQKQSSETEYSDVN</sequence>
<organism evidence="2 3">
    <name type="scientific">Litorilituus sediminis</name>
    <dbReference type="NCBI Taxonomy" id="718192"/>
    <lineage>
        <taxon>Bacteria</taxon>
        <taxon>Pseudomonadati</taxon>
        <taxon>Pseudomonadota</taxon>
        <taxon>Gammaproteobacteria</taxon>
        <taxon>Alteromonadales</taxon>
        <taxon>Colwelliaceae</taxon>
        <taxon>Litorilituus</taxon>
    </lineage>
</organism>
<feature type="signal peptide" evidence="1">
    <location>
        <begin position="1"/>
        <end position="23"/>
    </location>
</feature>
<dbReference type="Proteomes" id="UP000290244">
    <property type="component" value="Chromosome"/>
</dbReference>